<evidence type="ECO:0000256" key="4">
    <source>
        <dbReference type="PROSITE-ProRule" id="PRU00228"/>
    </source>
</evidence>
<keyword evidence="3" id="KW-0862">Zinc</keyword>
<accession>C5KXT0</accession>
<evidence type="ECO:0000313" key="7">
    <source>
        <dbReference type="EMBL" id="EER10804.1"/>
    </source>
</evidence>
<dbReference type="InParanoid" id="C5KXT0"/>
<dbReference type="InterPro" id="IPR043145">
    <property type="entry name" value="Znf_ZZ_sf"/>
</dbReference>
<evidence type="ECO:0000256" key="3">
    <source>
        <dbReference type="ARBA" id="ARBA00022833"/>
    </source>
</evidence>
<dbReference type="SMART" id="SM00291">
    <property type="entry name" value="ZnF_ZZ"/>
    <property type="match status" value="2"/>
</dbReference>
<dbReference type="Pfam" id="PF00569">
    <property type="entry name" value="ZZ"/>
    <property type="match status" value="2"/>
</dbReference>
<evidence type="ECO:0000259" key="6">
    <source>
        <dbReference type="PROSITE" id="PS50135"/>
    </source>
</evidence>
<organism evidence="8">
    <name type="scientific">Perkinsus marinus (strain ATCC 50983 / TXsc)</name>
    <dbReference type="NCBI Taxonomy" id="423536"/>
    <lineage>
        <taxon>Eukaryota</taxon>
        <taxon>Sar</taxon>
        <taxon>Alveolata</taxon>
        <taxon>Perkinsozoa</taxon>
        <taxon>Perkinsea</taxon>
        <taxon>Perkinsida</taxon>
        <taxon>Perkinsidae</taxon>
        <taxon>Perkinsus</taxon>
    </lineage>
</organism>
<feature type="domain" description="ZZ-type" evidence="6">
    <location>
        <begin position="315"/>
        <end position="375"/>
    </location>
</feature>
<dbReference type="Proteomes" id="UP000007800">
    <property type="component" value="Unassembled WGS sequence"/>
</dbReference>
<dbReference type="InterPro" id="IPR000433">
    <property type="entry name" value="Znf_ZZ"/>
</dbReference>
<dbReference type="RefSeq" id="XP_002779009.1">
    <property type="nucleotide sequence ID" value="XM_002778963.1"/>
</dbReference>
<sequence>MSLTRFVLKLNYRDECVRVRPEPQYCTRFTHILEYIKETWPELSRADDFSVYYYDEAGDRCTLNERTLPDCLMLLGERNAYRVTEELPVLILDIERYRGRRPLPPPLCRPPQVMEGAPWGIEQRMGRPMRAHCEPVSKGGFEGMQVKSVVHHGFVCDGCEMDPLVGDRYKCNYCDDFDFCSKCFDKRLVLGHNPFHAFTRYKIPERPVFAATNSWSDKNTMTAAYSVEEKSVGDAPVTPPTKSVGTLPEPQATRDEGVQWGEVKHCTLAGPWGSMDIFVDGPTREDGPVLATVGQPSIPSGAGARDSFAVDAGVHLGIECDCCEELPIVGPRYKCAVCRDYDLCEECFESTCPAKSHDHPRSSFYKLTPLETIEMRKKSGAWTAKCQQSAAPTVAVPIEEAETCGGSMIGPIAVVNPEPEPVGVVEAAAAEPEVDEEIEMETPPAESTNDGTASESGSWMDLGEIGEDIMSVGTPRSDQFQIIQAFDDDSLGDEVEVPEADAGSVTVHSLAEAMVHHGVAENRARAELVINQISSNEELRGKLSAFLREIQ</sequence>
<protein>
    <recommendedName>
        <fullName evidence="6">ZZ-type domain-containing protein</fullName>
    </recommendedName>
</protein>
<feature type="region of interest" description="Disordered" evidence="5">
    <location>
        <begin position="431"/>
        <end position="457"/>
    </location>
</feature>
<dbReference type="PROSITE" id="PS50135">
    <property type="entry name" value="ZF_ZZ_2"/>
    <property type="match status" value="2"/>
</dbReference>
<gene>
    <name evidence="7" type="ORF">Pmar_PMAR000847</name>
</gene>
<dbReference type="AlphaFoldDB" id="C5KXT0"/>
<reference evidence="7 8" key="1">
    <citation type="submission" date="2008-07" db="EMBL/GenBank/DDBJ databases">
        <authorList>
            <person name="El-Sayed N."/>
            <person name="Caler E."/>
            <person name="Inman J."/>
            <person name="Amedeo P."/>
            <person name="Hass B."/>
            <person name="Wortman J."/>
        </authorList>
    </citation>
    <scope>NUCLEOTIDE SEQUENCE [LARGE SCALE GENOMIC DNA]</scope>
    <source>
        <strain evidence="8">ATCC 50983 / TXsc</strain>
    </source>
</reference>
<name>C5KXT0_PERM5</name>
<dbReference type="PANTHER" id="PTHR20930">
    <property type="entry name" value="OVARIAN CARCINOMA ANTIGEN CA125-RELATED"/>
    <property type="match status" value="1"/>
</dbReference>
<dbReference type="PROSITE" id="PS01357">
    <property type="entry name" value="ZF_ZZ_1"/>
    <property type="match status" value="1"/>
</dbReference>
<feature type="domain" description="ZZ-type" evidence="6">
    <location>
        <begin position="151"/>
        <end position="206"/>
    </location>
</feature>
<feature type="region of interest" description="Disordered" evidence="5">
    <location>
        <begin position="231"/>
        <end position="254"/>
    </location>
</feature>
<dbReference type="EMBL" id="GG677256">
    <property type="protein sequence ID" value="EER10804.1"/>
    <property type="molecule type" value="Genomic_DNA"/>
</dbReference>
<evidence type="ECO:0000256" key="2">
    <source>
        <dbReference type="ARBA" id="ARBA00022771"/>
    </source>
</evidence>
<evidence type="ECO:0000256" key="5">
    <source>
        <dbReference type="SAM" id="MobiDB-lite"/>
    </source>
</evidence>
<dbReference type="Gene3D" id="3.30.60.90">
    <property type="match status" value="2"/>
</dbReference>
<keyword evidence="8" id="KW-1185">Reference proteome</keyword>
<dbReference type="CDD" id="cd02249">
    <property type="entry name" value="ZZ"/>
    <property type="match status" value="1"/>
</dbReference>
<evidence type="ECO:0000256" key="1">
    <source>
        <dbReference type="ARBA" id="ARBA00022723"/>
    </source>
</evidence>
<dbReference type="GeneID" id="9039188"/>
<feature type="compositionally biased region" description="Polar residues" evidence="5">
    <location>
        <begin position="445"/>
        <end position="457"/>
    </location>
</feature>
<evidence type="ECO:0000313" key="8">
    <source>
        <dbReference type="Proteomes" id="UP000007800"/>
    </source>
</evidence>
<dbReference type="SUPFAM" id="SSF57850">
    <property type="entry name" value="RING/U-box"/>
    <property type="match status" value="2"/>
</dbReference>
<dbReference type="OrthoDB" id="437878at2759"/>
<dbReference type="GO" id="GO:0008270">
    <property type="term" value="F:zinc ion binding"/>
    <property type="evidence" value="ECO:0007669"/>
    <property type="project" value="UniProtKB-KW"/>
</dbReference>
<keyword evidence="1" id="KW-0479">Metal-binding</keyword>
<dbReference type="PANTHER" id="PTHR20930:SF0">
    <property type="entry name" value="PROTEIN ILRUN"/>
    <property type="match status" value="1"/>
</dbReference>
<keyword evidence="2 4" id="KW-0863">Zinc-finger</keyword>
<proteinExistence type="predicted"/>